<dbReference type="Proteomes" id="UP000753908">
    <property type="component" value="Unassembled WGS sequence"/>
</dbReference>
<gene>
    <name evidence="1" type="ORF">KME25_13370</name>
</gene>
<reference evidence="1" key="1">
    <citation type="submission" date="2021-05" db="EMBL/GenBank/DDBJ databases">
        <authorList>
            <person name="Pietrasiak N."/>
            <person name="Ward R."/>
            <person name="Stajich J.E."/>
            <person name="Kurbessoian T."/>
        </authorList>
    </citation>
    <scope>NUCLEOTIDE SEQUENCE</scope>
    <source>
        <strain evidence="1">CPER-KK1</strain>
    </source>
</reference>
<organism evidence="1 2">
    <name type="scientific">Symplocastrum torsivum CPER-KK1</name>
    <dbReference type="NCBI Taxonomy" id="450513"/>
    <lineage>
        <taxon>Bacteria</taxon>
        <taxon>Bacillati</taxon>
        <taxon>Cyanobacteriota</taxon>
        <taxon>Cyanophyceae</taxon>
        <taxon>Oscillatoriophycideae</taxon>
        <taxon>Oscillatoriales</taxon>
        <taxon>Microcoleaceae</taxon>
        <taxon>Symplocastrum</taxon>
    </lineage>
</organism>
<evidence type="ECO:0000313" key="2">
    <source>
        <dbReference type="Proteomes" id="UP000753908"/>
    </source>
</evidence>
<sequence length="72" mass="8159">MRERISDRPQSGIPLSDQDREALDEIFAKVELEEMRHIEATVARYSVAPLEPWEETGWVINSSLPIGPEPIG</sequence>
<dbReference type="AlphaFoldDB" id="A0A951PLJ6"/>
<comment type="caution">
    <text evidence="1">The sequence shown here is derived from an EMBL/GenBank/DDBJ whole genome shotgun (WGS) entry which is preliminary data.</text>
</comment>
<name>A0A951PLJ6_9CYAN</name>
<accession>A0A951PLJ6</accession>
<reference evidence="1" key="2">
    <citation type="journal article" date="2022" name="Microbiol. Resour. Announc.">
        <title>Metagenome Sequencing to Explore Phylogenomics of Terrestrial Cyanobacteria.</title>
        <authorList>
            <person name="Ward R.D."/>
            <person name="Stajich J.E."/>
            <person name="Johansen J.R."/>
            <person name="Huntemann M."/>
            <person name="Clum A."/>
            <person name="Foster B."/>
            <person name="Foster B."/>
            <person name="Roux S."/>
            <person name="Palaniappan K."/>
            <person name="Varghese N."/>
            <person name="Mukherjee S."/>
            <person name="Reddy T.B.K."/>
            <person name="Daum C."/>
            <person name="Copeland A."/>
            <person name="Chen I.A."/>
            <person name="Ivanova N.N."/>
            <person name="Kyrpides N.C."/>
            <person name="Shapiro N."/>
            <person name="Eloe-Fadrosh E.A."/>
            <person name="Pietrasiak N."/>
        </authorList>
    </citation>
    <scope>NUCLEOTIDE SEQUENCE</scope>
    <source>
        <strain evidence="1">CPER-KK1</strain>
    </source>
</reference>
<dbReference type="EMBL" id="JAHHIF010000015">
    <property type="protein sequence ID" value="MBW4545419.1"/>
    <property type="molecule type" value="Genomic_DNA"/>
</dbReference>
<proteinExistence type="predicted"/>
<evidence type="ECO:0000313" key="1">
    <source>
        <dbReference type="EMBL" id="MBW4545419.1"/>
    </source>
</evidence>
<protein>
    <submittedName>
        <fullName evidence="1">Uncharacterized protein</fullName>
    </submittedName>
</protein>